<dbReference type="SUPFAM" id="SSF103473">
    <property type="entry name" value="MFS general substrate transporter"/>
    <property type="match status" value="1"/>
</dbReference>
<dbReference type="EMBL" id="FMXQ01000008">
    <property type="protein sequence ID" value="SDB48616.1"/>
    <property type="molecule type" value="Genomic_DNA"/>
</dbReference>
<feature type="transmembrane region" description="Helical" evidence="6">
    <location>
        <begin position="282"/>
        <end position="301"/>
    </location>
</feature>
<feature type="transmembrane region" description="Helical" evidence="6">
    <location>
        <begin position="307"/>
        <end position="327"/>
    </location>
</feature>
<sequence>MLSVLANPTYRHLFAAQVIALVGTGLMTVALALLAFELAGEDAGAVLGTALAIKMIAYVGLAPVAGAFAMRLPRRALLVGLDVIRATVALALPFVDQIWQVYVLIAVLQSASAAFTPTFQATIPDILPDERDYTNALSLSRLAYDLENLLSPVLAAMLVALIGFHWLFGGTVIGFLISAALIVSVSLPAAARQKTEERFTARVARGLRIYLATPRLRGLLAINLSVAAAGAMVIVNTVVIAKGMLDLANADVAVALAAFGAGSMISALAMPRLLDRFRDRSVMVMAAGAMAFILFGFAAIVSVSTALTLWALLLATWLPLGMAYSAAQVPVGRLLRRSTHAQDRPAVYAAQFALSHACWLITYPLAGWLGSTAGMPATLVVLAILAAAGSVLAARLWPAADPDVVGHIHPDLPPDHPHLTGTDSGRQHAHAFVIDELHAHWPVPTR</sequence>
<dbReference type="RefSeq" id="WP_090878780.1">
    <property type="nucleotide sequence ID" value="NZ_FMXQ01000008.1"/>
</dbReference>
<evidence type="ECO:0000313" key="8">
    <source>
        <dbReference type="EMBL" id="SDB48616.1"/>
    </source>
</evidence>
<proteinExistence type="predicted"/>
<dbReference type="CDD" id="cd06173">
    <property type="entry name" value="MFS_MefA_like"/>
    <property type="match status" value="1"/>
</dbReference>
<evidence type="ECO:0000256" key="1">
    <source>
        <dbReference type="ARBA" id="ARBA00004651"/>
    </source>
</evidence>
<feature type="transmembrane region" description="Helical" evidence="6">
    <location>
        <begin position="375"/>
        <end position="397"/>
    </location>
</feature>
<feature type="transmembrane region" description="Helical" evidence="6">
    <location>
        <begin position="252"/>
        <end position="270"/>
    </location>
</feature>
<dbReference type="Pfam" id="PF07690">
    <property type="entry name" value="MFS_1"/>
    <property type="match status" value="1"/>
</dbReference>
<gene>
    <name evidence="8" type="ORF">SAMN02982931_03770</name>
</gene>
<protein>
    <submittedName>
        <fullName evidence="8">H+ Antiporter protein</fullName>
    </submittedName>
</protein>
<evidence type="ECO:0000256" key="4">
    <source>
        <dbReference type="ARBA" id="ARBA00022989"/>
    </source>
</evidence>
<dbReference type="PANTHER" id="PTHR23513:SF18">
    <property type="entry name" value="INTEGRAL MEMBRANE PROTEIN"/>
    <property type="match status" value="1"/>
</dbReference>
<keyword evidence="5 6" id="KW-0472">Membrane</keyword>
<evidence type="ECO:0000256" key="3">
    <source>
        <dbReference type="ARBA" id="ARBA00022692"/>
    </source>
</evidence>
<dbReference type="InterPro" id="IPR020846">
    <property type="entry name" value="MFS_dom"/>
</dbReference>
<evidence type="ECO:0000256" key="5">
    <source>
        <dbReference type="ARBA" id="ARBA00023136"/>
    </source>
</evidence>
<feature type="transmembrane region" description="Helical" evidence="6">
    <location>
        <begin position="348"/>
        <end position="369"/>
    </location>
</feature>
<reference evidence="8 9" key="1">
    <citation type="submission" date="2016-10" db="EMBL/GenBank/DDBJ databases">
        <authorList>
            <person name="de Groot N.N."/>
        </authorList>
    </citation>
    <scope>NUCLEOTIDE SEQUENCE [LARGE SCALE GENOMIC DNA]</scope>
    <source>
        <strain evidence="8 9">ATCC 35022</strain>
    </source>
</reference>
<dbReference type="PANTHER" id="PTHR23513">
    <property type="entry name" value="INTEGRAL MEMBRANE EFFLUX PROTEIN-RELATED"/>
    <property type="match status" value="1"/>
</dbReference>
<dbReference type="Gene3D" id="1.20.1250.20">
    <property type="entry name" value="MFS general substrate transporter like domains"/>
    <property type="match status" value="1"/>
</dbReference>
<dbReference type="InterPro" id="IPR011701">
    <property type="entry name" value="MFS"/>
</dbReference>
<keyword evidence="9" id="KW-1185">Reference proteome</keyword>
<dbReference type="GO" id="GO:0022857">
    <property type="term" value="F:transmembrane transporter activity"/>
    <property type="evidence" value="ECO:0007669"/>
    <property type="project" value="InterPro"/>
</dbReference>
<keyword evidence="2" id="KW-1003">Cell membrane</keyword>
<feature type="transmembrane region" description="Helical" evidence="6">
    <location>
        <begin position="218"/>
        <end position="240"/>
    </location>
</feature>
<evidence type="ECO:0000313" key="9">
    <source>
        <dbReference type="Proteomes" id="UP000199071"/>
    </source>
</evidence>
<feature type="transmembrane region" description="Helical" evidence="6">
    <location>
        <begin position="173"/>
        <end position="191"/>
    </location>
</feature>
<dbReference type="PROSITE" id="PS50850">
    <property type="entry name" value="MFS"/>
    <property type="match status" value="1"/>
</dbReference>
<organism evidence="8 9">
    <name type="scientific">Bauldia litoralis</name>
    <dbReference type="NCBI Taxonomy" id="665467"/>
    <lineage>
        <taxon>Bacteria</taxon>
        <taxon>Pseudomonadati</taxon>
        <taxon>Pseudomonadota</taxon>
        <taxon>Alphaproteobacteria</taxon>
        <taxon>Hyphomicrobiales</taxon>
        <taxon>Kaistiaceae</taxon>
        <taxon>Bauldia</taxon>
    </lineage>
</organism>
<dbReference type="OrthoDB" id="4368225at2"/>
<feature type="transmembrane region" description="Helical" evidence="6">
    <location>
        <begin position="46"/>
        <end position="69"/>
    </location>
</feature>
<dbReference type="GO" id="GO:0005886">
    <property type="term" value="C:plasma membrane"/>
    <property type="evidence" value="ECO:0007669"/>
    <property type="project" value="UniProtKB-SubCell"/>
</dbReference>
<keyword evidence="4 6" id="KW-1133">Transmembrane helix</keyword>
<feature type="transmembrane region" description="Helical" evidence="6">
    <location>
        <begin position="12"/>
        <end position="34"/>
    </location>
</feature>
<name>A0A1G6DU02_9HYPH</name>
<feature type="domain" description="Major facilitator superfamily (MFS) profile" evidence="7">
    <location>
        <begin position="9"/>
        <end position="401"/>
    </location>
</feature>
<dbReference type="InterPro" id="IPR036259">
    <property type="entry name" value="MFS_trans_sf"/>
</dbReference>
<dbReference type="Proteomes" id="UP000199071">
    <property type="component" value="Unassembled WGS sequence"/>
</dbReference>
<evidence type="ECO:0000259" key="7">
    <source>
        <dbReference type="PROSITE" id="PS50850"/>
    </source>
</evidence>
<evidence type="ECO:0000256" key="2">
    <source>
        <dbReference type="ARBA" id="ARBA00022475"/>
    </source>
</evidence>
<dbReference type="AlphaFoldDB" id="A0A1G6DU02"/>
<accession>A0A1G6DU02</accession>
<feature type="transmembrane region" description="Helical" evidence="6">
    <location>
        <begin position="148"/>
        <end position="167"/>
    </location>
</feature>
<keyword evidence="3 6" id="KW-0812">Transmembrane</keyword>
<evidence type="ECO:0000256" key="6">
    <source>
        <dbReference type="SAM" id="Phobius"/>
    </source>
</evidence>
<dbReference type="STRING" id="665467.SAMN02982931_03770"/>
<comment type="subcellular location">
    <subcellularLocation>
        <location evidence="1">Cell membrane</location>
        <topology evidence="1">Multi-pass membrane protein</topology>
    </subcellularLocation>
</comment>